<dbReference type="InterPro" id="IPR024745">
    <property type="entry name" value="GH44_cat"/>
</dbReference>
<dbReference type="InterPro" id="IPR017853">
    <property type="entry name" value="GH"/>
</dbReference>
<organism evidence="2 3">
    <name type="scientific">Thiothrix lacustris</name>
    <dbReference type="NCBI Taxonomy" id="525917"/>
    <lineage>
        <taxon>Bacteria</taxon>
        <taxon>Pseudomonadati</taxon>
        <taxon>Pseudomonadota</taxon>
        <taxon>Gammaproteobacteria</taxon>
        <taxon>Thiotrichales</taxon>
        <taxon>Thiotrichaceae</taxon>
        <taxon>Thiothrix</taxon>
    </lineage>
</organism>
<protein>
    <recommendedName>
        <fullName evidence="1">Glycoside hydrolase family 44 catalytic domain-containing protein</fullName>
    </recommendedName>
</protein>
<evidence type="ECO:0000313" key="3">
    <source>
        <dbReference type="Proteomes" id="UP000192491"/>
    </source>
</evidence>
<accession>A0A1Y1QCA0</accession>
<proteinExistence type="predicted"/>
<evidence type="ECO:0000313" key="2">
    <source>
        <dbReference type="EMBL" id="OQX02438.1"/>
    </source>
</evidence>
<dbReference type="InterPro" id="IPR013780">
    <property type="entry name" value="Glyco_hydro_b"/>
</dbReference>
<feature type="domain" description="Glycoside hydrolase family 44 catalytic" evidence="1">
    <location>
        <begin position="96"/>
        <end position="337"/>
    </location>
</feature>
<comment type="caution">
    <text evidence="2">The sequence shown here is derived from an EMBL/GenBank/DDBJ whole genome shotgun (WGS) entry which is preliminary data.</text>
</comment>
<dbReference type="Pfam" id="PF12891">
    <property type="entry name" value="Glyco_hydro_44"/>
    <property type="match status" value="1"/>
</dbReference>
<dbReference type="EMBL" id="MTEJ01000486">
    <property type="protein sequence ID" value="OQX02438.1"/>
    <property type="molecule type" value="Genomic_DNA"/>
</dbReference>
<dbReference type="SUPFAM" id="SSF51445">
    <property type="entry name" value="(Trans)glycosidases"/>
    <property type="match status" value="1"/>
</dbReference>
<dbReference type="Gene3D" id="2.60.40.1180">
    <property type="entry name" value="Golgi alpha-mannosidase II"/>
    <property type="match status" value="1"/>
</dbReference>
<dbReference type="Proteomes" id="UP000192491">
    <property type="component" value="Unassembled WGS sequence"/>
</dbReference>
<sequence>MLKEYVGMPKHNQTRYYAAVIVGCCTLSLSAGIAAAPTIQLTVDTSMNRHPISPYIYGMNSYGAGADASDLWKSLNLPVSRFGGNNVSRYNWKLDATNTGADWYFENVRLSNASNIPSDSAANRIIEQNQQRGTQSLVTIPMTGYVAKDSLACGFSISQYGAQPVTDAQWRPNCGNGVSTSGQHITGVNPTDTSMAAPPSFVGEWVTFLKTRYGSGNTTGVRFYALDNEADLWHETHRDVFPIALTYNQLRDRTYQYAAAIKAADSQAQVLGPVFTQWSSLFISPNDVQRGDYSTPDDRLAHGNTPLIAWYLQQMKAYEQSNGKRILDYLDLHYYPAAQGVTLGMAGDAATQALRLRSTRALWDSTYVDESWIKDTGIDGGVVKFIPRMRDWVANHYPRTKLAISEYNWGAFEHLNGALAQADVLGIFGREGVDLATLWGVPKTTDPVAYAFRLFRNYDGAGGQFGDTSVQANSTNQEALAVYAAEAAAGKALTVMVINKTKTALTAPVALRYFKPNAMAQVWQYSAANLQAIQRLADQPVSASGWSGTFPAESITLYRLAGTGITLMRLPRMR</sequence>
<evidence type="ECO:0000259" key="1">
    <source>
        <dbReference type="Pfam" id="PF12891"/>
    </source>
</evidence>
<name>A0A1Y1QCA0_9GAMM</name>
<dbReference type="Gene3D" id="3.20.20.80">
    <property type="entry name" value="Glycosidases"/>
    <property type="match status" value="1"/>
</dbReference>
<dbReference type="AlphaFoldDB" id="A0A1Y1QCA0"/>
<gene>
    <name evidence="2" type="ORF">BWK73_42725</name>
</gene>
<reference evidence="2 3" key="1">
    <citation type="submission" date="2017-01" db="EMBL/GenBank/DDBJ databases">
        <title>Novel large sulfur bacteria in the metagenomes of groundwater-fed chemosynthetic microbial mats in the Lake Huron basin.</title>
        <authorList>
            <person name="Sharrar A.M."/>
            <person name="Flood B.E."/>
            <person name="Bailey J.V."/>
            <person name="Jones D.S."/>
            <person name="Biddanda B."/>
            <person name="Ruberg S.A."/>
            <person name="Marcus D.N."/>
            <person name="Dick G.J."/>
        </authorList>
    </citation>
    <scope>NUCLEOTIDE SEQUENCE [LARGE SCALE GENOMIC DNA]</scope>
    <source>
        <strain evidence="2">A8</strain>
    </source>
</reference>